<dbReference type="Pfam" id="PF02424">
    <property type="entry name" value="ApbE"/>
    <property type="match status" value="1"/>
</dbReference>
<dbReference type="InterPro" id="IPR024932">
    <property type="entry name" value="ApbE"/>
</dbReference>
<dbReference type="STRING" id="869211.Spith_2227"/>
<keyword evidence="12" id="KW-0997">Cell inner membrane</keyword>
<keyword evidence="5 10" id="KW-0479">Metal-binding</keyword>
<evidence type="ECO:0000313" key="14">
    <source>
        <dbReference type="Proteomes" id="UP000007254"/>
    </source>
</evidence>
<evidence type="ECO:0000256" key="3">
    <source>
        <dbReference type="ARBA" id="ARBA00022630"/>
    </source>
</evidence>
<dbReference type="EC" id="2.7.1.180" evidence="1 10"/>
<dbReference type="SUPFAM" id="SSF143631">
    <property type="entry name" value="ApbE-like"/>
    <property type="match status" value="1"/>
</dbReference>
<dbReference type="Proteomes" id="UP000007254">
    <property type="component" value="Chromosome"/>
</dbReference>
<reference evidence="13 14" key="1">
    <citation type="submission" date="2011-06" db="EMBL/GenBank/DDBJ databases">
        <title>The complete genome of Spirochaeta thermophila DSM 6578.</title>
        <authorList>
            <consortium name="US DOE Joint Genome Institute (JGI-PGF)"/>
            <person name="Lucas S."/>
            <person name="Lapidus A."/>
            <person name="Bruce D."/>
            <person name="Goodwin L."/>
            <person name="Pitluck S."/>
            <person name="Peters L."/>
            <person name="Kyrpides N."/>
            <person name="Mavromatis K."/>
            <person name="Ivanova N."/>
            <person name="Mikailova N."/>
            <person name="Pagani I."/>
            <person name="Chertkov O."/>
            <person name="Detter J.C."/>
            <person name="Tapia R."/>
            <person name="Han C."/>
            <person name="Land M."/>
            <person name="Hauser L."/>
            <person name="Markowitz V."/>
            <person name="Cheng J.-F."/>
            <person name="Hugenholtz P."/>
            <person name="Woyke T."/>
            <person name="Wu D."/>
            <person name="Spring S."/>
            <person name="Merkhoffer B."/>
            <person name="Schneider S."/>
            <person name="Klenk H.-P."/>
            <person name="Eisen J.A."/>
        </authorList>
    </citation>
    <scope>NUCLEOTIDE SEQUENCE [LARGE SCALE GENOMIC DNA]</scope>
    <source>
        <strain evidence="14">ATCC 700085 / DSM 6578 / Z-1203</strain>
    </source>
</reference>
<dbReference type="AlphaFoldDB" id="G0GG06"/>
<comment type="catalytic activity">
    <reaction evidence="9 10 12">
        <text>L-threonyl-[protein] + FAD = FMN-L-threonyl-[protein] + AMP + H(+)</text>
        <dbReference type="Rhea" id="RHEA:36847"/>
        <dbReference type="Rhea" id="RHEA-COMP:11060"/>
        <dbReference type="Rhea" id="RHEA-COMP:11061"/>
        <dbReference type="ChEBI" id="CHEBI:15378"/>
        <dbReference type="ChEBI" id="CHEBI:30013"/>
        <dbReference type="ChEBI" id="CHEBI:57692"/>
        <dbReference type="ChEBI" id="CHEBI:74257"/>
        <dbReference type="ChEBI" id="CHEBI:456215"/>
        <dbReference type="EC" id="2.7.1.180"/>
    </reaction>
</comment>
<comment type="similarity">
    <text evidence="10 12">Belongs to the ApbE family.</text>
</comment>
<evidence type="ECO:0000256" key="11">
    <source>
        <dbReference type="PIRSR" id="PIRSR006268-2"/>
    </source>
</evidence>
<name>G0GG06_WINT7</name>
<keyword evidence="14" id="KW-1185">Reference proteome</keyword>
<dbReference type="GO" id="GO:0005886">
    <property type="term" value="C:plasma membrane"/>
    <property type="evidence" value="ECO:0007669"/>
    <property type="project" value="UniProtKB-SubCell"/>
</dbReference>
<dbReference type="HOGENOM" id="CLU_044403_1_0_12"/>
<proteinExistence type="inferred from homology"/>
<accession>G0GG06</accession>
<dbReference type="PIRSF" id="PIRSF006268">
    <property type="entry name" value="ApbE"/>
    <property type="match status" value="1"/>
</dbReference>
<dbReference type="PANTHER" id="PTHR30040">
    <property type="entry name" value="THIAMINE BIOSYNTHESIS LIPOPROTEIN APBE"/>
    <property type="match status" value="1"/>
</dbReference>
<evidence type="ECO:0000256" key="4">
    <source>
        <dbReference type="ARBA" id="ARBA00022679"/>
    </source>
</evidence>
<evidence type="ECO:0000256" key="1">
    <source>
        <dbReference type="ARBA" id="ARBA00011955"/>
    </source>
</evidence>
<keyword evidence="6 10" id="KW-0274">FAD</keyword>
<gene>
    <name evidence="13" type="ordered locus">Spith_2227</name>
</gene>
<evidence type="ECO:0000256" key="6">
    <source>
        <dbReference type="ARBA" id="ARBA00022827"/>
    </source>
</evidence>
<comment type="subcellular location">
    <subcellularLocation>
        <location evidence="12">Cell inner membrane</location>
        <topology evidence="12">Lipid-anchor</topology>
        <orientation evidence="12">Periplasmic side</orientation>
    </subcellularLocation>
</comment>
<dbReference type="GO" id="GO:0046872">
    <property type="term" value="F:metal ion binding"/>
    <property type="evidence" value="ECO:0007669"/>
    <property type="project" value="UniProtKB-UniRule"/>
</dbReference>
<dbReference type="KEGG" id="stq:Spith_2227"/>
<evidence type="ECO:0000313" key="13">
    <source>
        <dbReference type="EMBL" id="AEJ62482.1"/>
    </source>
</evidence>
<evidence type="ECO:0000256" key="8">
    <source>
        <dbReference type="ARBA" id="ARBA00031306"/>
    </source>
</evidence>
<feature type="binding site" evidence="11">
    <location>
        <position position="281"/>
    </location>
    <ligand>
        <name>Mg(2+)</name>
        <dbReference type="ChEBI" id="CHEBI:18420"/>
    </ligand>
</feature>
<keyword evidence="12 13" id="KW-0449">Lipoprotein</keyword>
<comment type="function">
    <text evidence="12">Flavin transferase that catalyzes the transfer of the FMN moiety of FAD and its covalent binding to the hydroxyl group of a threonine residue in a target flavoprotein.</text>
</comment>
<dbReference type="OrthoDB" id="9778595at2"/>
<comment type="cofactor">
    <cofactor evidence="11">
        <name>Mg(2+)</name>
        <dbReference type="ChEBI" id="CHEBI:18420"/>
    </cofactor>
    <cofactor evidence="11">
        <name>Mn(2+)</name>
        <dbReference type="ChEBI" id="CHEBI:29035"/>
    </cofactor>
    <text evidence="11">Magnesium. Can also use manganese.</text>
</comment>
<organism evidence="13 14">
    <name type="scientific">Winmispira thermophila (strain ATCC 700085 / DSM 6578 / Z-1203)</name>
    <name type="common">Spirochaeta thermophila</name>
    <dbReference type="NCBI Taxonomy" id="869211"/>
    <lineage>
        <taxon>Bacteria</taxon>
        <taxon>Pseudomonadati</taxon>
        <taxon>Spirochaetota</taxon>
        <taxon>Spirochaetia</taxon>
        <taxon>Winmispirales</taxon>
        <taxon>Winmispiraceae</taxon>
        <taxon>Winmispira</taxon>
    </lineage>
</organism>
<keyword evidence="3 10" id="KW-0285">Flavoprotein</keyword>
<dbReference type="RefSeq" id="WP_014625789.1">
    <property type="nucleotide sequence ID" value="NC_017583.1"/>
</dbReference>
<evidence type="ECO:0000256" key="2">
    <source>
        <dbReference type="ARBA" id="ARBA00016337"/>
    </source>
</evidence>
<keyword evidence="4 10" id="KW-0808">Transferase</keyword>
<protein>
    <recommendedName>
        <fullName evidence="2 10">FAD:protein FMN transferase</fullName>
        <ecNumber evidence="1 10">2.7.1.180</ecNumber>
    </recommendedName>
    <alternativeName>
        <fullName evidence="8 10">Flavin transferase</fullName>
    </alternativeName>
</protein>
<dbReference type="GO" id="GO:0016740">
    <property type="term" value="F:transferase activity"/>
    <property type="evidence" value="ECO:0007669"/>
    <property type="project" value="UniProtKB-UniRule"/>
</dbReference>
<keyword evidence="12" id="KW-1003">Cell membrane</keyword>
<feature type="binding site" evidence="11">
    <location>
        <position position="277"/>
    </location>
    <ligand>
        <name>Mg(2+)</name>
        <dbReference type="ChEBI" id="CHEBI:18420"/>
    </ligand>
</feature>
<dbReference type="PROSITE" id="PS51257">
    <property type="entry name" value="PROKAR_LIPOPROTEIN"/>
    <property type="match status" value="1"/>
</dbReference>
<dbReference type="Gene3D" id="3.10.520.10">
    <property type="entry name" value="ApbE-like domains"/>
    <property type="match status" value="1"/>
</dbReference>
<evidence type="ECO:0000256" key="9">
    <source>
        <dbReference type="ARBA" id="ARBA00048540"/>
    </source>
</evidence>
<feature type="binding site" evidence="11">
    <location>
        <position position="163"/>
    </location>
    <ligand>
        <name>Mg(2+)</name>
        <dbReference type="ChEBI" id="CHEBI:18420"/>
    </ligand>
</feature>
<evidence type="ECO:0000256" key="7">
    <source>
        <dbReference type="ARBA" id="ARBA00022842"/>
    </source>
</evidence>
<keyword evidence="7 10" id="KW-0460">Magnesium</keyword>
<evidence type="ECO:0000256" key="12">
    <source>
        <dbReference type="RuleBase" id="RU363002"/>
    </source>
</evidence>
<dbReference type="InterPro" id="IPR003374">
    <property type="entry name" value="ApbE-like_sf"/>
</dbReference>
<evidence type="ECO:0000256" key="5">
    <source>
        <dbReference type="ARBA" id="ARBA00022723"/>
    </source>
</evidence>
<evidence type="ECO:0000256" key="10">
    <source>
        <dbReference type="PIRNR" id="PIRNR006268"/>
    </source>
</evidence>
<sequence>MKRAIALPFAVLLLLSCRQGEPLTRTDFALGTVCSVRIFDHKDEKILDEAFSLLSSIEATFSPSIEGSDIWKVNHGGGRPTTVSPETAVVLSRALDYARTSGGAFDPAIGALVNVWAIGTDRAHIPSPEEIDHALATIDYRAVSLNGDAVVVGNPETRLDLGAIVKGYASDELASLFTARGVRSAIVDLGGNIFAVGSRPDGTPWRIGIQDPEGPKGSYVGILRVRNKAVVTSGVYERFFMQDGVRYHHLLDPSTGYPARTGLLSVTVVHPKGIDADALSTTLFVLGMERGHAYLREQHPEAEALFIGEDHTIWMTPGLEGAFTLTAETYSLERLP</sequence>
<dbReference type="EMBL" id="CP002903">
    <property type="protein sequence ID" value="AEJ62482.1"/>
    <property type="molecule type" value="Genomic_DNA"/>
</dbReference>
<dbReference type="PANTHER" id="PTHR30040:SF2">
    <property type="entry name" value="FAD:PROTEIN FMN TRANSFERASE"/>
    <property type="match status" value="1"/>
</dbReference>
<keyword evidence="12" id="KW-0472">Membrane</keyword>